<comment type="caution">
    <text evidence="2">The sequence shown here is derived from an EMBL/GenBank/DDBJ whole genome shotgun (WGS) entry which is preliminary data.</text>
</comment>
<accession>A0ABR7TSP8</accession>
<feature type="chain" id="PRO_5046462047" description="TonB C-terminal domain-containing protein" evidence="1">
    <location>
        <begin position="20"/>
        <end position="160"/>
    </location>
</feature>
<evidence type="ECO:0000256" key="1">
    <source>
        <dbReference type="SAM" id="SignalP"/>
    </source>
</evidence>
<gene>
    <name evidence="2" type="ORF">ICL07_16590</name>
</gene>
<protein>
    <recommendedName>
        <fullName evidence="4">TonB C-terminal domain-containing protein</fullName>
    </recommendedName>
</protein>
<keyword evidence="3" id="KW-1185">Reference proteome</keyword>
<organism evidence="2 3">
    <name type="scientific">Chitinophaga qingshengii</name>
    <dbReference type="NCBI Taxonomy" id="1569794"/>
    <lineage>
        <taxon>Bacteria</taxon>
        <taxon>Pseudomonadati</taxon>
        <taxon>Bacteroidota</taxon>
        <taxon>Chitinophagia</taxon>
        <taxon>Chitinophagales</taxon>
        <taxon>Chitinophagaceae</taxon>
        <taxon>Chitinophaga</taxon>
    </lineage>
</organism>
<name>A0ABR7TSP8_9BACT</name>
<evidence type="ECO:0000313" key="2">
    <source>
        <dbReference type="EMBL" id="MBC9932004.1"/>
    </source>
</evidence>
<evidence type="ECO:0000313" key="3">
    <source>
        <dbReference type="Proteomes" id="UP000659124"/>
    </source>
</evidence>
<dbReference type="Proteomes" id="UP000659124">
    <property type="component" value="Unassembled WGS sequence"/>
</dbReference>
<dbReference type="RefSeq" id="WP_188089142.1">
    <property type="nucleotide sequence ID" value="NZ_JACVFC010000002.1"/>
</dbReference>
<dbReference type="EMBL" id="JACVFC010000002">
    <property type="protein sequence ID" value="MBC9932004.1"/>
    <property type="molecule type" value="Genomic_DNA"/>
</dbReference>
<keyword evidence="1" id="KW-0732">Signal</keyword>
<proteinExistence type="predicted"/>
<feature type="signal peptide" evidence="1">
    <location>
        <begin position="1"/>
        <end position="19"/>
    </location>
</feature>
<sequence>MKNILILISLFLTTFYSHAQSSFLYNKAEQRLIKIIGRNIRVSREVGETQASFIFSLRFVINEDGRLDTVMSSKLFPKALADVVLDKSLYNGVEWKEILKNNPRMAIILPVTVTSSDYDGLKAFGLKGIIEQFNFPGVSQSSMECYLMQPFSIVYSPPIK</sequence>
<evidence type="ECO:0008006" key="4">
    <source>
        <dbReference type="Google" id="ProtNLM"/>
    </source>
</evidence>
<reference evidence="2 3" key="1">
    <citation type="submission" date="2020-09" db="EMBL/GenBank/DDBJ databases">
        <title>Genome sequences of type strains of Chitinophaga qingshengii and Chitinophaga varians.</title>
        <authorList>
            <person name="Kittiwongwattana C."/>
        </authorList>
    </citation>
    <scope>NUCLEOTIDE SEQUENCE [LARGE SCALE GENOMIC DNA]</scope>
    <source>
        <strain evidence="2 3">JCM 30026</strain>
    </source>
</reference>